<feature type="signal peptide" evidence="2">
    <location>
        <begin position="1"/>
        <end position="27"/>
    </location>
</feature>
<sequence>MASGDVARCRNLCAALLLLSAILLVPAESSMKSIEQLVKSRRHRDASSSEYDVEALLRQEITIAVKRAFMHASVEKTLLFLDALLISRRPSFHQSWLRSGSLEGKGESINSTASSRGDDDDRE</sequence>
<name>A0A8J2S2V6_9CRUS</name>
<accession>A0A8J2S2V6</accession>
<keyword evidence="4" id="KW-1185">Reference proteome</keyword>
<feature type="region of interest" description="Disordered" evidence="1">
    <location>
        <begin position="101"/>
        <end position="123"/>
    </location>
</feature>
<evidence type="ECO:0000313" key="4">
    <source>
        <dbReference type="Proteomes" id="UP000789390"/>
    </source>
</evidence>
<gene>
    <name evidence="3" type="ORF">DGAL_LOCUS15968</name>
</gene>
<comment type="caution">
    <text evidence="3">The sequence shown here is derived from an EMBL/GenBank/DDBJ whole genome shotgun (WGS) entry which is preliminary data.</text>
</comment>
<dbReference type="Proteomes" id="UP000789390">
    <property type="component" value="Unassembled WGS sequence"/>
</dbReference>
<protein>
    <submittedName>
        <fullName evidence="3">Uncharacterized protein</fullName>
    </submittedName>
</protein>
<dbReference type="EMBL" id="CAKKLH010000325">
    <property type="protein sequence ID" value="CAH0112253.1"/>
    <property type="molecule type" value="Genomic_DNA"/>
</dbReference>
<organism evidence="3 4">
    <name type="scientific">Daphnia galeata</name>
    <dbReference type="NCBI Taxonomy" id="27404"/>
    <lineage>
        <taxon>Eukaryota</taxon>
        <taxon>Metazoa</taxon>
        <taxon>Ecdysozoa</taxon>
        <taxon>Arthropoda</taxon>
        <taxon>Crustacea</taxon>
        <taxon>Branchiopoda</taxon>
        <taxon>Diplostraca</taxon>
        <taxon>Cladocera</taxon>
        <taxon>Anomopoda</taxon>
        <taxon>Daphniidae</taxon>
        <taxon>Daphnia</taxon>
    </lineage>
</organism>
<proteinExistence type="predicted"/>
<keyword evidence="2" id="KW-0732">Signal</keyword>
<dbReference type="AlphaFoldDB" id="A0A8J2S2V6"/>
<feature type="chain" id="PRO_5035154850" evidence="2">
    <location>
        <begin position="28"/>
        <end position="123"/>
    </location>
</feature>
<evidence type="ECO:0000313" key="3">
    <source>
        <dbReference type="EMBL" id="CAH0112253.1"/>
    </source>
</evidence>
<evidence type="ECO:0000256" key="2">
    <source>
        <dbReference type="SAM" id="SignalP"/>
    </source>
</evidence>
<reference evidence="3" key="1">
    <citation type="submission" date="2021-11" db="EMBL/GenBank/DDBJ databases">
        <authorList>
            <person name="Schell T."/>
        </authorList>
    </citation>
    <scope>NUCLEOTIDE SEQUENCE</scope>
    <source>
        <strain evidence="3">M5</strain>
    </source>
</reference>
<evidence type="ECO:0000256" key="1">
    <source>
        <dbReference type="SAM" id="MobiDB-lite"/>
    </source>
</evidence>